<feature type="region of interest" description="Disordered" evidence="1">
    <location>
        <begin position="38"/>
        <end position="91"/>
    </location>
</feature>
<gene>
    <name evidence="2" type="ORF">HPB52_011770</name>
</gene>
<comment type="caution">
    <text evidence="2">The sequence shown here is derived from an EMBL/GenBank/DDBJ whole genome shotgun (WGS) entry which is preliminary data.</text>
</comment>
<dbReference type="AlphaFoldDB" id="A0A9D4T9N3"/>
<dbReference type="Proteomes" id="UP000821837">
    <property type="component" value="Chromosome 1"/>
</dbReference>
<evidence type="ECO:0000256" key="1">
    <source>
        <dbReference type="SAM" id="MobiDB-lite"/>
    </source>
</evidence>
<accession>A0A9D4T9N3</accession>
<proteinExistence type="predicted"/>
<keyword evidence="3" id="KW-1185">Reference proteome</keyword>
<feature type="compositionally biased region" description="Acidic residues" evidence="1">
    <location>
        <begin position="47"/>
        <end position="59"/>
    </location>
</feature>
<sequence>MDAPAQRATRKKPLTGSEIEELLDLPFSEDQVNALLDEDVPSGSEDDRLESEGDSGDEVEVGRWSDIVDSSDTDDNAVDTDSDAQEPAAVFREKKCPEARFRRYRMAARRSLPVVATKTNVARLATVAMW</sequence>
<feature type="compositionally biased region" description="Acidic residues" evidence="1">
    <location>
        <begin position="69"/>
        <end position="84"/>
    </location>
</feature>
<organism evidence="2 3">
    <name type="scientific">Rhipicephalus sanguineus</name>
    <name type="common">Brown dog tick</name>
    <name type="synonym">Ixodes sanguineus</name>
    <dbReference type="NCBI Taxonomy" id="34632"/>
    <lineage>
        <taxon>Eukaryota</taxon>
        <taxon>Metazoa</taxon>
        <taxon>Ecdysozoa</taxon>
        <taxon>Arthropoda</taxon>
        <taxon>Chelicerata</taxon>
        <taxon>Arachnida</taxon>
        <taxon>Acari</taxon>
        <taxon>Parasitiformes</taxon>
        <taxon>Ixodida</taxon>
        <taxon>Ixodoidea</taxon>
        <taxon>Ixodidae</taxon>
        <taxon>Rhipicephalinae</taxon>
        <taxon>Rhipicephalus</taxon>
        <taxon>Rhipicephalus</taxon>
    </lineage>
</organism>
<reference evidence="2" key="1">
    <citation type="journal article" date="2020" name="Cell">
        <title>Large-Scale Comparative Analyses of Tick Genomes Elucidate Their Genetic Diversity and Vector Capacities.</title>
        <authorList>
            <consortium name="Tick Genome and Microbiome Consortium (TIGMIC)"/>
            <person name="Jia N."/>
            <person name="Wang J."/>
            <person name="Shi W."/>
            <person name="Du L."/>
            <person name="Sun Y."/>
            <person name="Zhan W."/>
            <person name="Jiang J.F."/>
            <person name="Wang Q."/>
            <person name="Zhang B."/>
            <person name="Ji P."/>
            <person name="Bell-Sakyi L."/>
            <person name="Cui X.M."/>
            <person name="Yuan T.T."/>
            <person name="Jiang B.G."/>
            <person name="Yang W.F."/>
            <person name="Lam T.T."/>
            <person name="Chang Q.C."/>
            <person name="Ding S.J."/>
            <person name="Wang X.J."/>
            <person name="Zhu J.G."/>
            <person name="Ruan X.D."/>
            <person name="Zhao L."/>
            <person name="Wei J.T."/>
            <person name="Ye R.Z."/>
            <person name="Que T.C."/>
            <person name="Du C.H."/>
            <person name="Zhou Y.H."/>
            <person name="Cheng J.X."/>
            <person name="Dai P.F."/>
            <person name="Guo W.B."/>
            <person name="Han X.H."/>
            <person name="Huang E.J."/>
            <person name="Li L.F."/>
            <person name="Wei W."/>
            <person name="Gao Y.C."/>
            <person name="Liu J.Z."/>
            <person name="Shao H.Z."/>
            <person name="Wang X."/>
            <person name="Wang C.C."/>
            <person name="Yang T.C."/>
            <person name="Huo Q.B."/>
            <person name="Li W."/>
            <person name="Chen H.Y."/>
            <person name="Chen S.E."/>
            <person name="Zhou L.G."/>
            <person name="Ni X.B."/>
            <person name="Tian J.H."/>
            <person name="Sheng Y."/>
            <person name="Liu T."/>
            <person name="Pan Y.S."/>
            <person name="Xia L.Y."/>
            <person name="Li J."/>
            <person name="Zhao F."/>
            <person name="Cao W.C."/>
        </authorList>
    </citation>
    <scope>NUCLEOTIDE SEQUENCE</scope>
    <source>
        <strain evidence="2">Rsan-2018</strain>
    </source>
</reference>
<evidence type="ECO:0000313" key="3">
    <source>
        <dbReference type="Proteomes" id="UP000821837"/>
    </source>
</evidence>
<reference evidence="2" key="2">
    <citation type="submission" date="2021-09" db="EMBL/GenBank/DDBJ databases">
        <authorList>
            <person name="Jia N."/>
            <person name="Wang J."/>
            <person name="Shi W."/>
            <person name="Du L."/>
            <person name="Sun Y."/>
            <person name="Zhan W."/>
            <person name="Jiang J."/>
            <person name="Wang Q."/>
            <person name="Zhang B."/>
            <person name="Ji P."/>
            <person name="Sakyi L.B."/>
            <person name="Cui X."/>
            <person name="Yuan T."/>
            <person name="Jiang B."/>
            <person name="Yang W."/>
            <person name="Lam T.T.-Y."/>
            <person name="Chang Q."/>
            <person name="Ding S."/>
            <person name="Wang X."/>
            <person name="Zhu J."/>
            <person name="Ruan X."/>
            <person name="Zhao L."/>
            <person name="Wei J."/>
            <person name="Que T."/>
            <person name="Du C."/>
            <person name="Cheng J."/>
            <person name="Dai P."/>
            <person name="Han X."/>
            <person name="Huang E."/>
            <person name="Gao Y."/>
            <person name="Liu J."/>
            <person name="Shao H."/>
            <person name="Ye R."/>
            <person name="Li L."/>
            <person name="Wei W."/>
            <person name="Wang X."/>
            <person name="Wang C."/>
            <person name="Huo Q."/>
            <person name="Li W."/>
            <person name="Guo W."/>
            <person name="Chen H."/>
            <person name="Chen S."/>
            <person name="Zhou L."/>
            <person name="Zhou L."/>
            <person name="Ni X."/>
            <person name="Tian J."/>
            <person name="Zhou Y."/>
            <person name="Sheng Y."/>
            <person name="Liu T."/>
            <person name="Pan Y."/>
            <person name="Xia L."/>
            <person name="Li J."/>
            <person name="Zhao F."/>
            <person name="Cao W."/>
        </authorList>
    </citation>
    <scope>NUCLEOTIDE SEQUENCE</scope>
    <source>
        <strain evidence="2">Rsan-2018</strain>
        <tissue evidence="2">Larvae</tissue>
    </source>
</reference>
<name>A0A9D4T9N3_RHISA</name>
<feature type="region of interest" description="Disordered" evidence="1">
    <location>
        <begin position="1"/>
        <end position="23"/>
    </location>
</feature>
<evidence type="ECO:0000313" key="2">
    <source>
        <dbReference type="EMBL" id="KAH7983417.1"/>
    </source>
</evidence>
<dbReference type="EMBL" id="JABSTV010001245">
    <property type="protein sequence ID" value="KAH7983417.1"/>
    <property type="molecule type" value="Genomic_DNA"/>
</dbReference>
<protein>
    <submittedName>
        <fullName evidence="2">Uncharacterized protein</fullName>
    </submittedName>
</protein>